<dbReference type="SUPFAM" id="SSF53335">
    <property type="entry name" value="S-adenosyl-L-methionine-dependent methyltransferases"/>
    <property type="match status" value="1"/>
</dbReference>
<dbReference type="EMBL" id="CAADGD010000053">
    <property type="protein sequence ID" value="VFK71163.1"/>
    <property type="molecule type" value="Genomic_DNA"/>
</dbReference>
<keyword evidence="3" id="KW-0808">Transferase</keyword>
<proteinExistence type="predicted"/>
<evidence type="ECO:0000259" key="1">
    <source>
        <dbReference type="Pfam" id="PF13649"/>
    </source>
</evidence>
<dbReference type="CDD" id="cd02440">
    <property type="entry name" value="AdoMet_MTases"/>
    <property type="match status" value="1"/>
</dbReference>
<dbReference type="GO" id="GO:0008168">
    <property type="term" value="F:methyltransferase activity"/>
    <property type="evidence" value="ECO:0007669"/>
    <property type="project" value="UniProtKB-KW"/>
</dbReference>
<sequence>MSKTQAAADPNPPDANWIAENQIDTYSLLHSLVFRNHGNTRSWWDGYVVNKVSQAAAQVLELGCGTGTTSITVARAGFDVRGTDISPRMIELARQRSSKELDAVRNRMEWAVADMCEVDPKASGCHVVTSAFGHLLNEEHQISCLTSLSDARTALLYIPELLKPESLQLPKRGISRNRVNGIDVSCESKSLTDWAQRIHHANYVFTILASNAPDRRFAFSYSFCFPNRDQMVELAERAGWQVKLIEENPELRIDPVKQLVIREVAYELHEL</sequence>
<feature type="domain" description="Methyltransferase" evidence="1">
    <location>
        <begin position="59"/>
        <end position="146"/>
    </location>
</feature>
<name>A0A451AYQ5_9GAMM</name>
<dbReference type="GO" id="GO:0032259">
    <property type="term" value="P:methylation"/>
    <property type="evidence" value="ECO:0007669"/>
    <property type="project" value="UniProtKB-KW"/>
</dbReference>
<reference evidence="3" key="1">
    <citation type="submission" date="2019-02" db="EMBL/GenBank/DDBJ databases">
        <authorList>
            <person name="Gruber-Vodicka R. H."/>
            <person name="Seah K. B. B."/>
        </authorList>
    </citation>
    <scope>NUCLEOTIDE SEQUENCE</scope>
    <source>
        <strain evidence="3">BECK_BY19</strain>
        <strain evidence="2">BECK_BY8</strain>
    </source>
</reference>
<protein>
    <submittedName>
        <fullName evidence="3">2-polyprenyl-3-methyl-5-hydroxy-6-metoxy-1,4-benzoquinol methylase</fullName>
    </submittedName>
</protein>
<dbReference type="InterPro" id="IPR029063">
    <property type="entry name" value="SAM-dependent_MTases_sf"/>
</dbReference>
<dbReference type="InterPro" id="IPR041698">
    <property type="entry name" value="Methyltransf_25"/>
</dbReference>
<dbReference type="Pfam" id="PF13649">
    <property type="entry name" value="Methyltransf_25"/>
    <property type="match status" value="1"/>
</dbReference>
<dbReference type="AlphaFoldDB" id="A0A451AYQ5"/>
<evidence type="ECO:0000313" key="3">
    <source>
        <dbReference type="EMBL" id="VFK71163.1"/>
    </source>
</evidence>
<keyword evidence="3" id="KW-0489">Methyltransferase</keyword>
<organism evidence="3">
    <name type="scientific">Candidatus Kentrum sp. UNK</name>
    <dbReference type="NCBI Taxonomy" id="2126344"/>
    <lineage>
        <taxon>Bacteria</taxon>
        <taxon>Pseudomonadati</taxon>
        <taxon>Pseudomonadota</taxon>
        <taxon>Gammaproteobacteria</taxon>
        <taxon>Candidatus Kentrum</taxon>
    </lineage>
</organism>
<evidence type="ECO:0000313" key="2">
    <source>
        <dbReference type="EMBL" id="VFK64644.1"/>
    </source>
</evidence>
<dbReference type="EMBL" id="CAADFZ010000049">
    <property type="protein sequence ID" value="VFK64644.1"/>
    <property type="molecule type" value="Genomic_DNA"/>
</dbReference>
<dbReference type="Gene3D" id="3.40.50.150">
    <property type="entry name" value="Vaccinia Virus protein VP39"/>
    <property type="match status" value="1"/>
</dbReference>
<gene>
    <name evidence="2" type="ORF">BECKUNK1418G_GA0071005_10497</name>
    <name evidence="3" type="ORF">BECKUNK1418H_GA0071006_10537</name>
</gene>
<accession>A0A451AYQ5</accession>